<dbReference type="SUPFAM" id="SSF53254">
    <property type="entry name" value="Phosphoglycerate mutase-like"/>
    <property type="match status" value="1"/>
</dbReference>
<dbReference type="Proteomes" id="UP000285326">
    <property type="component" value="Unassembled WGS sequence"/>
</dbReference>
<organism evidence="1 2">
    <name type="scientific">Golovinomyces cichoracearum</name>
    <dbReference type="NCBI Taxonomy" id="62708"/>
    <lineage>
        <taxon>Eukaryota</taxon>
        <taxon>Fungi</taxon>
        <taxon>Dikarya</taxon>
        <taxon>Ascomycota</taxon>
        <taxon>Pezizomycotina</taxon>
        <taxon>Leotiomycetes</taxon>
        <taxon>Erysiphales</taxon>
        <taxon>Erysiphaceae</taxon>
        <taxon>Golovinomyces</taxon>
    </lineage>
</organism>
<dbReference type="CDD" id="cd07067">
    <property type="entry name" value="HP_PGM_like"/>
    <property type="match status" value="1"/>
</dbReference>
<dbReference type="Pfam" id="PF00300">
    <property type="entry name" value="His_Phos_1"/>
    <property type="match status" value="1"/>
</dbReference>
<sequence length="303" mass="33418">MGQFRSNWVVDPQTGDYSTNIPCPTGIAIDPALASYGIQQSHELATHLRTLSPPIERIYSSPFYRCLQTVTPTYNALSSSETVADPSVLKIRGETGLGEWHGTARFDHPSPAEPEVLKKHFLHYNEKYQAHIKPNITGETIAELHDRCAYAMHKIIKQSDQEGVEAILISTHAAPLIAIGRALTGRMPEDVTEEDFRPFTCGLSTFVRQKPQNSGSEVQEEEVVNSVQIPRINWKNKNGIGGSCWKIISNGDCSFLSRGEERGWKFSGEESFMSSDSSSSLDAGASLGVVTKKKIIATDFSML</sequence>
<accession>A0A420IXS5</accession>
<evidence type="ECO:0008006" key="3">
    <source>
        <dbReference type="Google" id="ProtNLM"/>
    </source>
</evidence>
<evidence type="ECO:0000313" key="2">
    <source>
        <dbReference type="Proteomes" id="UP000285326"/>
    </source>
</evidence>
<dbReference type="AlphaFoldDB" id="A0A420IXS5"/>
<name>A0A420IXS5_9PEZI</name>
<proteinExistence type="predicted"/>
<dbReference type="InterPro" id="IPR029033">
    <property type="entry name" value="His_PPase_superfam"/>
</dbReference>
<dbReference type="Gene3D" id="3.40.50.1240">
    <property type="entry name" value="Phosphoglycerate mutase-like"/>
    <property type="match status" value="1"/>
</dbReference>
<dbReference type="PANTHER" id="PTHR16469">
    <property type="entry name" value="UBIQUITIN-ASSOCIATED AND SH3 DOMAIN-CONTAINING BA-RELATED"/>
    <property type="match status" value="1"/>
</dbReference>
<evidence type="ECO:0000313" key="1">
    <source>
        <dbReference type="EMBL" id="RKF79352.1"/>
    </source>
</evidence>
<reference evidence="1 2" key="1">
    <citation type="journal article" date="2018" name="BMC Genomics">
        <title>Comparative genome analyses reveal sequence features reflecting distinct modes of host-adaptation between dicot and monocot powdery mildew.</title>
        <authorList>
            <person name="Wu Y."/>
            <person name="Ma X."/>
            <person name="Pan Z."/>
            <person name="Kale S.D."/>
            <person name="Song Y."/>
            <person name="King H."/>
            <person name="Zhang Q."/>
            <person name="Presley C."/>
            <person name="Deng X."/>
            <person name="Wei C.I."/>
            <person name="Xiao S."/>
        </authorList>
    </citation>
    <scope>NUCLEOTIDE SEQUENCE [LARGE SCALE GENOMIC DNA]</scope>
    <source>
        <strain evidence="1">UMSG1</strain>
    </source>
</reference>
<comment type="caution">
    <text evidence="1">The sequence shown here is derived from an EMBL/GenBank/DDBJ whole genome shotgun (WGS) entry which is preliminary data.</text>
</comment>
<protein>
    <recommendedName>
        <fullName evidence="3">Transcription factor tau 55 kDa subunit</fullName>
    </recommendedName>
</protein>
<dbReference type="InterPro" id="IPR051710">
    <property type="entry name" value="Phosphatase_SH3-domain"/>
</dbReference>
<gene>
    <name evidence="1" type="ORF">GcM1_203037</name>
</gene>
<dbReference type="PANTHER" id="PTHR16469:SF51">
    <property type="entry name" value="TRANSCRIPTION FACTOR TAU 55 KDA SUBUNIT"/>
    <property type="match status" value="1"/>
</dbReference>
<dbReference type="InterPro" id="IPR013078">
    <property type="entry name" value="His_Pase_superF_clade-1"/>
</dbReference>
<dbReference type="EMBL" id="MCBS01020327">
    <property type="protein sequence ID" value="RKF79352.1"/>
    <property type="molecule type" value="Genomic_DNA"/>
</dbReference>